<dbReference type="Gene3D" id="3.60.10.10">
    <property type="entry name" value="Endonuclease/exonuclease/phosphatase"/>
    <property type="match status" value="1"/>
</dbReference>
<evidence type="ECO:0000313" key="3">
    <source>
        <dbReference type="RefSeq" id="XP_010475217.1"/>
    </source>
</evidence>
<reference evidence="3" key="2">
    <citation type="submission" date="2025-08" db="UniProtKB">
        <authorList>
            <consortium name="RefSeq"/>
        </authorList>
    </citation>
    <scope>IDENTIFICATION</scope>
    <source>
        <tissue evidence="3">Leaf</tissue>
    </source>
</reference>
<evidence type="ECO:0000313" key="2">
    <source>
        <dbReference type="Proteomes" id="UP000694864"/>
    </source>
</evidence>
<dbReference type="InterPro" id="IPR036691">
    <property type="entry name" value="Endo/exonu/phosph_ase_sf"/>
</dbReference>
<sequence length="231" mass="26640">MDGETQEFFVSFVYAANAAEERKMLWEDLKAHQDSPMFRNKPWMVVGDFNEILKLEEHSLHEVHSVVMPGMRDFQELVQYCSLADMPFHGPLYTWCNKRDNGLICKKLDRVLVNAAWTTEYQQSYSVFEAGGCSDHLRCRIKIGADTIRPHKPFKFTNAVIHDTRFLPLVKEVWGATEPLYPSTSALYRFSKKLKALKPHLKQFSKDSLGDLVKKAKEAYTQLCKAQMATL</sequence>
<dbReference type="Proteomes" id="UP000694864">
    <property type="component" value="Chromosome 2"/>
</dbReference>
<accession>A0ABM0WRQ6</accession>
<dbReference type="InterPro" id="IPR005135">
    <property type="entry name" value="Endo/exonuclease/phosphatase"/>
</dbReference>
<feature type="domain" description="Endonuclease/exonuclease/phosphatase" evidence="1">
    <location>
        <begin position="15"/>
        <end position="136"/>
    </location>
</feature>
<proteinExistence type="predicted"/>
<dbReference type="Pfam" id="PF03372">
    <property type="entry name" value="Exo_endo_phos"/>
    <property type="match status" value="1"/>
</dbReference>
<dbReference type="PANTHER" id="PTHR33710">
    <property type="entry name" value="BNAC02G09200D PROTEIN"/>
    <property type="match status" value="1"/>
</dbReference>
<dbReference type="PANTHER" id="PTHR33710:SF79">
    <property type="entry name" value="OS06G0205337 PROTEIN"/>
    <property type="match status" value="1"/>
</dbReference>
<name>A0ABM0WRQ6_CAMSA</name>
<gene>
    <name evidence="3" type="primary">LOC104754673</name>
</gene>
<keyword evidence="2" id="KW-1185">Reference proteome</keyword>
<dbReference type="SUPFAM" id="SSF56219">
    <property type="entry name" value="DNase I-like"/>
    <property type="match status" value="1"/>
</dbReference>
<dbReference type="RefSeq" id="XP_010475217.1">
    <property type="nucleotide sequence ID" value="XM_010476915.1"/>
</dbReference>
<dbReference type="GeneID" id="104754673"/>
<protein>
    <submittedName>
        <fullName evidence="3">Uncharacterized protein LOC104754673</fullName>
    </submittedName>
</protein>
<organism evidence="2 3">
    <name type="scientific">Camelina sativa</name>
    <name type="common">False flax</name>
    <name type="synonym">Myagrum sativum</name>
    <dbReference type="NCBI Taxonomy" id="90675"/>
    <lineage>
        <taxon>Eukaryota</taxon>
        <taxon>Viridiplantae</taxon>
        <taxon>Streptophyta</taxon>
        <taxon>Embryophyta</taxon>
        <taxon>Tracheophyta</taxon>
        <taxon>Spermatophyta</taxon>
        <taxon>Magnoliopsida</taxon>
        <taxon>eudicotyledons</taxon>
        <taxon>Gunneridae</taxon>
        <taxon>Pentapetalae</taxon>
        <taxon>rosids</taxon>
        <taxon>malvids</taxon>
        <taxon>Brassicales</taxon>
        <taxon>Brassicaceae</taxon>
        <taxon>Camelineae</taxon>
        <taxon>Camelina</taxon>
    </lineage>
</organism>
<evidence type="ECO:0000259" key="1">
    <source>
        <dbReference type="Pfam" id="PF03372"/>
    </source>
</evidence>
<reference evidence="2" key="1">
    <citation type="journal article" date="2014" name="Nat. Commun.">
        <title>The emerging biofuel crop Camelina sativa retains a highly undifferentiated hexaploid genome structure.</title>
        <authorList>
            <person name="Kagale S."/>
            <person name="Koh C."/>
            <person name="Nixon J."/>
            <person name="Bollina V."/>
            <person name="Clarke W.E."/>
            <person name="Tuteja R."/>
            <person name="Spillane C."/>
            <person name="Robinson S.J."/>
            <person name="Links M.G."/>
            <person name="Clarke C."/>
            <person name="Higgins E.E."/>
            <person name="Huebert T."/>
            <person name="Sharpe A.G."/>
            <person name="Parkin I.A."/>
        </authorList>
    </citation>
    <scope>NUCLEOTIDE SEQUENCE [LARGE SCALE GENOMIC DNA]</scope>
    <source>
        <strain evidence="2">cv. DH55</strain>
    </source>
</reference>